<dbReference type="AlphaFoldDB" id="A0A7J8R198"/>
<organism evidence="1 2">
    <name type="scientific">Gossypium davidsonii</name>
    <name type="common">Davidson's cotton</name>
    <name type="synonym">Gossypium klotzschianum subsp. davidsonii</name>
    <dbReference type="NCBI Taxonomy" id="34287"/>
    <lineage>
        <taxon>Eukaryota</taxon>
        <taxon>Viridiplantae</taxon>
        <taxon>Streptophyta</taxon>
        <taxon>Embryophyta</taxon>
        <taxon>Tracheophyta</taxon>
        <taxon>Spermatophyta</taxon>
        <taxon>Magnoliopsida</taxon>
        <taxon>eudicotyledons</taxon>
        <taxon>Gunneridae</taxon>
        <taxon>Pentapetalae</taxon>
        <taxon>rosids</taxon>
        <taxon>malvids</taxon>
        <taxon>Malvales</taxon>
        <taxon>Malvaceae</taxon>
        <taxon>Malvoideae</taxon>
        <taxon>Gossypium</taxon>
    </lineage>
</organism>
<comment type="caution">
    <text evidence="1">The sequence shown here is derived from an EMBL/GenBank/DDBJ whole genome shotgun (WGS) entry which is preliminary data.</text>
</comment>
<sequence length="67" mass="7894">LHFKATYSVVNTKALLQRPKGETLLIGTDTSRSHTTISRRIQWHEINLPNRWKLQTLLYQLLLETLH</sequence>
<name>A0A7J8R198_GOSDV</name>
<dbReference type="Proteomes" id="UP000593561">
    <property type="component" value="Unassembled WGS sequence"/>
</dbReference>
<protein>
    <submittedName>
        <fullName evidence="1">Uncharacterized protein</fullName>
    </submittedName>
</protein>
<dbReference type="EMBL" id="JABFAC010000002">
    <property type="protein sequence ID" value="MBA0607609.1"/>
    <property type="molecule type" value="Genomic_DNA"/>
</dbReference>
<keyword evidence="2" id="KW-1185">Reference proteome</keyword>
<gene>
    <name evidence="1" type="ORF">Godav_019887</name>
</gene>
<feature type="non-terminal residue" evidence="1">
    <location>
        <position position="1"/>
    </location>
</feature>
<evidence type="ECO:0000313" key="2">
    <source>
        <dbReference type="Proteomes" id="UP000593561"/>
    </source>
</evidence>
<reference evidence="1 2" key="1">
    <citation type="journal article" date="2019" name="Genome Biol. Evol.">
        <title>Insights into the evolution of the New World diploid cottons (Gossypium, subgenus Houzingenia) based on genome sequencing.</title>
        <authorList>
            <person name="Grover C.E."/>
            <person name="Arick M.A. 2nd"/>
            <person name="Thrash A."/>
            <person name="Conover J.L."/>
            <person name="Sanders W.S."/>
            <person name="Peterson D.G."/>
            <person name="Frelichowski J.E."/>
            <person name="Scheffler J.A."/>
            <person name="Scheffler B.E."/>
            <person name="Wendel J.F."/>
        </authorList>
    </citation>
    <scope>NUCLEOTIDE SEQUENCE [LARGE SCALE GENOMIC DNA]</scope>
    <source>
        <strain evidence="1">27</strain>
        <tissue evidence="1">Leaf</tissue>
    </source>
</reference>
<evidence type="ECO:0000313" key="1">
    <source>
        <dbReference type="EMBL" id="MBA0607609.1"/>
    </source>
</evidence>
<accession>A0A7J8R198</accession>
<proteinExistence type="predicted"/>